<dbReference type="SMART" id="SM00267">
    <property type="entry name" value="GGDEF"/>
    <property type="match status" value="1"/>
</dbReference>
<dbReference type="RefSeq" id="WP_319845368.1">
    <property type="nucleotide sequence ID" value="NZ_JAXAFJ010000010.1"/>
</dbReference>
<dbReference type="PROSITE" id="PS50887">
    <property type="entry name" value="GGDEF"/>
    <property type="match status" value="1"/>
</dbReference>
<keyword evidence="4" id="KW-1185">Reference proteome</keyword>
<protein>
    <submittedName>
        <fullName evidence="3">EAL domain-containing protein</fullName>
    </submittedName>
</protein>
<evidence type="ECO:0000259" key="1">
    <source>
        <dbReference type="PROSITE" id="PS50883"/>
    </source>
</evidence>
<feature type="domain" description="GGDEF" evidence="2">
    <location>
        <begin position="198"/>
        <end position="330"/>
    </location>
</feature>
<dbReference type="SMART" id="SM00065">
    <property type="entry name" value="GAF"/>
    <property type="match status" value="1"/>
</dbReference>
<feature type="domain" description="EAL" evidence="1">
    <location>
        <begin position="339"/>
        <end position="590"/>
    </location>
</feature>
<gene>
    <name evidence="3" type="ORF">SCD90_14290</name>
</gene>
<dbReference type="SUPFAM" id="SSF55781">
    <property type="entry name" value="GAF domain-like"/>
    <property type="match status" value="1"/>
</dbReference>
<name>A0ABU4RSS9_9HYPH</name>
<organism evidence="3 4">
    <name type="scientific">Terrihabitans rhizophilus</name>
    <dbReference type="NCBI Taxonomy" id="3092662"/>
    <lineage>
        <taxon>Bacteria</taxon>
        <taxon>Pseudomonadati</taxon>
        <taxon>Pseudomonadota</taxon>
        <taxon>Alphaproteobacteria</taxon>
        <taxon>Hyphomicrobiales</taxon>
        <taxon>Terrihabitans</taxon>
    </lineage>
</organism>
<proteinExistence type="predicted"/>
<dbReference type="Proteomes" id="UP001274321">
    <property type="component" value="Unassembled WGS sequence"/>
</dbReference>
<dbReference type="Pfam" id="PF00563">
    <property type="entry name" value="EAL"/>
    <property type="match status" value="1"/>
</dbReference>
<dbReference type="InterPro" id="IPR003018">
    <property type="entry name" value="GAF"/>
</dbReference>
<dbReference type="InterPro" id="IPR035919">
    <property type="entry name" value="EAL_sf"/>
</dbReference>
<evidence type="ECO:0000313" key="4">
    <source>
        <dbReference type="Proteomes" id="UP001274321"/>
    </source>
</evidence>
<dbReference type="PROSITE" id="PS50883">
    <property type="entry name" value="EAL"/>
    <property type="match status" value="1"/>
</dbReference>
<dbReference type="InterPro" id="IPR029787">
    <property type="entry name" value="Nucleotide_cyclase"/>
</dbReference>
<dbReference type="SUPFAM" id="SSF141868">
    <property type="entry name" value="EAL domain-like"/>
    <property type="match status" value="1"/>
</dbReference>
<dbReference type="CDD" id="cd01949">
    <property type="entry name" value="GGDEF"/>
    <property type="match status" value="1"/>
</dbReference>
<evidence type="ECO:0000259" key="2">
    <source>
        <dbReference type="PROSITE" id="PS50887"/>
    </source>
</evidence>
<dbReference type="Gene3D" id="3.30.70.270">
    <property type="match status" value="1"/>
</dbReference>
<dbReference type="Pfam" id="PF13185">
    <property type="entry name" value="GAF_2"/>
    <property type="match status" value="1"/>
</dbReference>
<dbReference type="CDD" id="cd01948">
    <property type="entry name" value="EAL"/>
    <property type="match status" value="1"/>
</dbReference>
<accession>A0ABU4RSS9</accession>
<reference evidence="3 4" key="1">
    <citation type="submission" date="2023-11" db="EMBL/GenBank/DDBJ databases">
        <authorList>
            <person name="Bao R."/>
        </authorList>
    </citation>
    <scope>NUCLEOTIDE SEQUENCE [LARGE SCALE GENOMIC DNA]</scope>
    <source>
        <strain evidence="3 4">PJ23</strain>
    </source>
</reference>
<dbReference type="EMBL" id="JAXAFJ010000010">
    <property type="protein sequence ID" value="MDX6807238.1"/>
    <property type="molecule type" value="Genomic_DNA"/>
</dbReference>
<dbReference type="Gene3D" id="3.20.20.450">
    <property type="entry name" value="EAL domain"/>
    <property type="match status" value="1"/>
</dbReference>
<dbReference type="PANTHER" id="PTHR33121:SF79">
    <property type="entry name" value="CYCLIC DI-GMP PHOSPHODIESTERASE PDED-RELATED"/>
    <property type="match status" value="1"/>
</dbReference>
<dbReference type="SUPFAM" id="SSF55073">
    <property type="entry name" value="Nucleotide cyclase"/>
    <property type="match status" value="1"/>
</dbReference>
<dbReference type="SMART" id="SM00052">
    <property type="entry name" value="EAL"/>
    <property type="match status" value="1"/>
</dbReference>
<dbReference type="InterPro" id="IPR029016">
    <property type="entry name" value="GAF-like_dom_sf"/>
</dbReference>
<dbReference type="PANTHER" id="PTHR33121">
    <property type="entry name" value="CYCLIC DI-GMP PHOSPHODIESTERASE PDEF"/>
    <property type="match status" value="1"/>
</dbReference>
<evidence type="ECO:0000313" key="3">
    <source>
        <dbReference type="EMBL" id="MDX6807238.1"/>
    </source>
</evidence>
<dbReference type="NCBIfam" id="TIGR00254">
    <property type="entry name" value="GGDEF"/>
    <property type="match status" value="1"/>
</dbReference>
<dbReference type="InterPro" id="IPR043128">
    <property type="entry name" value="Rev_trsase/Diguanyl_cyclase"/>
</dbReference>
<dbReference type="Pfam" id="PF00990">
    <property type="entry name" value="GGDEF"/>
    <property type="match status" value="1"/>
</dbReference>
<sequence>MMLLRLQNLILRMVARGEPLTDIAEALCSHVDALVPGVICSVVTVDAEGAMQVLAAPSLRPEQREALSGVKIGPRAGSCGTAAYLREEVVVLDLQSDPLWAGYEILIPPGMKACWSSPIVMASGRVAGTFAFYFPESRGPHSLERAIVETCTQICALAIEHDEIQRENARLAYFDPLTGLRNRASFQIDLKQALRGGEPLGLLLIDIDRLKLTNDTAGHIVGDLLIQAVSRRVSEACSPAAAYRVGGDELAVLMHGVVDDKALEAMALRLIASAGQPADLNDHMMSPSITIGGARLETGQNAAEDLRQRADFALYHAKETTRGGFVAHTPDLGSSIARRFAAIRKVGAALDDMRMEAHYQPVLRLDTRRIVGVEALCRLRGTDGALLEAEMFSAAMSDPAIARRLTTFMVSQAAQDMRRWLDMDIGIEHVGINVSGGDFQSGALCGQIARAFEKHRVPLKNLVLEVTEEVYLGEAARSVAAPRAEGMLVALDDFGTGYASLTHLLDFPVDIIKIDRSFVGRLESDPLSAIIVEGIVGMAAKLGIRIVAEGIETEQQIARLLGFGCRLGQGYLLARPAPFDVITAMIREPAILDG</sequence>
<comment type="caution">
    <text evidence="3">The sequence shown here is derived from an EMBL/GenBank/DDBJ whole genome shotgun (WGS) entry which is preliminary data.</text>
</comment>
<dbReference type="InterPro" id="IPR001633">
    <property type="entry name" value="EAL_dom"/>
</dbReference>
<dbReference type="Gene3D" id="3.30.450.40">
    <property type="match status" value="1"/>
</dbReference>
<dbReference type="InterPro" id="IPR050706">
    <property type="entry name" value="Cyclic-di-GMP_PDE-like"/>
</dbReference>
<dbReference type="InterPro" id="IPR000160">
    <property type="entry name" value="GGDEF_dom"/>
</dbReference>